<dbReference type="SUPFAM" id="SSF53850">
    <property type="entry name" value="Periplasmic binding protein-like II"/>
    <property type="match status" value="1"/>
</dbReference>
<evidence type="ECO:0000313" key="1">
    <source>
        <dbReference type="EMBL" id="MBM3226112.1"/>
    </source>
</evidence>
<evidence type="ECO:0000313" key="2">
    <source>
        <dbReference type="Proteomes" id="UP000712673"/>
    </source>
</evidence>
<gene>
    <name evidence="1" type="ORF">FJZ47_20280</name>
</gene>
<accession>A0A937W3S1</accession>
<dbReference type="Proteomes" id="UP000712673">
    <property type="component" value="Unassembled WGS sequence"/>
</dbReference>
<sequence>MKETTGQKVGIALNQTEDANISLYAILWSYGASTIDKERRVTINSPQTRKAMDFVKDLYATTMTDEVLSWDDASNNQAFLGGNYSWVHNAVSVYFVAKEKVPDLFKVTNHTLTPQGPGGQHGTAIPFNYGVWKFAKEKELAKQFLQYMMEPKRYEEIFHATLTFNAPPFKKGETFDWQRDPKTAMLKDYAKTAHMIGWPASPDRKAEQARAEWIIPNMFTYYCTGRKSLDEAVTWAETELQRVYSAKA</sequence>
<reference evidence="1" key="1">
    <citation type="submission" date="2019-03" db="EMBL/GenBank/DDBJ databases">
        <title>Lake Tanganyika Metagenome-Assembled Genomes (MAGs).</title>
        <authorList>
            <person name="Tran P."/>
        </authorList>
    </citation>
    <scope>NUCLEOTIDE SEQUENCE</scope>
    <source>
        <strain evidence="1">K_DeepCast_65m_m2_066</strain>
    </source>
</reference>
<protein>
    <submittedName>
        <fullName evidence="1">Extracellular solute-binding protein</fullName>
    </submittedName>
</protein>
<dbReference type="Gene3D" id="3.40.190.10">
    <property type="entry name" value="Periplasmic binding protein-like II"/>
    <property type="match status" value="1"/>
</dbReference>
<dbReference type="InterPro" id="IPR006059">
    <property type="entry name" value="SBP"/>
</dbReference>
<proteinExistence type="predicted"/>
<organism evidence="1 2">
    <name type="scientific">Tectimicrobiota bacterium</name>
    <dbReference type="NCBI Taxonomy" id="2528274"/>
    <lineage>
        <taxon>Bacteria</taxon>
        <taxon>Pseudomonadati</taxon>
        <taxon>Nitrospinota/Tectimicrobiota group</taxon>
        <taxon>Candidatus Tectimicrobiota</taxon>
    </lineage>
</organism>
<dbReference type="Pfam" id="PF01547">
    <property type="entry name" value="SBP_bac_1"/>
    <property type="match status" value="1"/>
</dbReference>
<comment type="caution">
    <text evidence="1">The sequence shown here is derived from an EMBL/GenBank/DDBJ whole genome shotgun (WGS) entry which is preliminary data.</text>
</comment>
<dbReference type="AlphaFoldDB" id="A0A937W3S1"/>
<dbReference type="EMBL" id="VGLS01000790">
    <property type="protein sequence ID" value="MBM3226112.1"/>
    <property type="molecule type" value="Genomic_DNA"/>
</dbReference>
<name>A0A937W3S1_UNCTE</name>